<gene>
    <name evidence="1" type="ORF">TQ35_0002515</name>
</gene>
<dbReference type="EMBL" id="JZWS03000002">
    <property type="protein sequence ID" value="MEW9491060.1"/>
    <property type="molecule type" value="Genomic_DNA"/>
</dbReference>
<proteinExistence type="predicted"/>
<organism evidence="1 2">
    <name type="scientific">Candidatus Aramenus sulfurataquae</name>
    <dbReference type="NCBI Taxonomy" id="1326980"/>
    <lineage>
        <taxon>Archaea</taxon>
        <taxon>Thermoproteota</taxon>
        <taxon>Thermoprotei</taxon>
        <taxon>Sulfolobales</taxon>
        <taxon>Sulfolobaceae</taxon>
        <taxon>Candidatus Aramenus</taxon>
    </lineage>
</organism>
<protein>
    <submittedName>
        <fullName evidence="1">CopG family ribbon-helix-helix protein</fullName>
    </submittedName>
</protein>
<accession>A0ACC6TMP4</accession>
<name>A0ACC6TMP4_9CREN</name>
<evidence type="ECO:0000313" key="2">
    <source>
        <dbReference type="Proteomes" id="UP000053480"/>
    </source>
</evidence>
<dbReference type="Proteomes" id="UP000053480">
    <property type="component" value="Unassembled WGS sequence"/>
</dbReference>
<comment type="caution">
    <text evidence="1">The sequence shown here is derived from an EMBL/GenBank/DDBJ whole genome shotgun (WGS) entry which is preliminary data.</text>
</comment>
<sequence>MNVEKLSVSLPKELVQELNKFMEENAIGDRSKIFQIALRNFLDENEKDDTVVYGIINVVYDEHEASRMFLELQHEYLDRIISTMHLHLNERDCMEAIAVRGTRSELVNLNSKLSQIRGVKKSRLLISYEVR</sequence>
<reference evidence="1" key="1">
    <citation type="submission" date="2024-07" db="EMBL/GenBank/DDBJ databases">
        <title>Metagenome and Metagenome-Assembled Genomes of Archaea from a hot spring from the geothermal field of Los Azufres, Mexico.</title>
        <authorList>
            <person name="Marin-Paredes R."/>
            <person name="Martinez-Romero E."/>
            <person name="Servin-Garciduenas L.E."/>
        </authorList>
    </citation>
    <scope>NUCLEOTIDE SEQUENCE</scope>
    <source>
        <strain evidence="1">AZ1-454</strain>
    </source>
</reference>
<evidence type="ECO:0000313" key="1">
    <source>
        <dbReference type="EMBL" id="MEW9491060.1"/>
    </source>
</evidence>